<sequence>MMARGKVVRIPGGWKLIRTREEEQLDIKDFYAELEAKYHEIITEAQQIAQTDAATPPIIETRLEPDVVETSSRLARKSKPRAIPSVTVPVVMQKEKSWITAPKRNLTKLGLWKQWFTKEFGLELPTLWRRQTPKSWTLDKVLCQIFHAQIGLPERVGNSSELNAIWEIYFSEPWEPHVQVRIPEIPDLPEVADEPVVLTDEIPFGSRIQTGFEILQESYQ</sequence>
<dbReference type="AlphaFoldDB" id="A0A0F9VMB4"/>
<name>A0A0F9VMB4_9ZZZZ</name>
<organism evidence="1">
    <name type="scientific">marine sediment metagenome</name>
    <dbReference type="NCBI Taxonomy" id="412755"/>
    <lineage>
        <taxon>unclassified sequences</taxon>
        <taxon>metagenomes</taxon>
        <taxon>ecological metagenomes</taxon>
    </lineage>
</organism>
<evidence type="ECO:0000313" key="1">
    <source>
        <dbReference type="EMBL" id="KKN66908.1"/>
    </source>
</evidence>
<reference evidence="1" key="1">
    <citation type="journal article" date="2015" name="Nature">
        <title>Complex archaea that bridge the gap between prokaryotes and eukaryotes.</title>
        <authorList>
            <person name="Spang A."/>
            <person name="Saw J.H."/>
            <person name="Jorgensen S.L."/>
            <person name="Zaremba-Niedzwiedzka K."/>
            <person name="Martijn J."/>
            <person name="Lind A.E."/>
            <person name="van Eijk R."/>
            <person name="Schleper C."/>
            <person name="Guy L."/>
            <person name="Ettema T.J."/>
        </authorList>
    </citation>
    <scope>NUCLEOTIDE SEQUENCE</scope>
</reference>
<comment type="caution">
    <text evidence="1">The sequence shown here is derived from an EMBL/GenBank/DDBJ whole genome shotgun (WGS) entry which is preliminary data.</text>
</comment>
<proteinExistence type="predicted"/>
<dbReference type="EMBL" id="LAZR01000487">
    <property type="protein sequence ID" value="KKN66908.1"/>
    <property type="molecule type" value="Genomic_DNA"/>
</dbReference>
<accession>A0A0F9VMB4</accession>
<gene>
    <name evidence="1" type="ORF">LCGC14_0466830</name>
</gene>
<protein>
    <submittedName>
        <fullName evidence="1">Uncharacterized protein</fullName>
    </submittedName>
</protein>